<comment type="caution">
    <text evidence="2">The sequence shown here is derived from an EMBL/GenBank/DDBJ whole genome shotgun (WGS) entry which is preliminary data.</text>
</comment>
<feature type="compositionally biased region" description="Polar residues" evidence="1">
    <location>
        <begin position="43"/>
        <end position="57"/>
    </location>
</feature>
<dbReference type="EMBL" id="BNCP01000031">
    <property type="protein sequence ID" value="GIL84898.1"/>
    <property type="molecule type" value="Genomic_DNA"/>
</dbReference>
<sequence length="270" mass="26176">TVTASSTVPADASSIGGGGIPGAIVVGGGSSTAGGGSHGGNSNDQLISKRTGRTQSPPAMFLPPGMRHVGGSSGGTSPVVRKVSGDASPVAGGTAQNLISEIEPAPASLSNPQFQIPIPKAGVAPSASGIAAAANAASVVTAAAAAAAAAISGGGVDSRTNVTRPERTSMEVLPTSTAATALAATVADGSVRGSGPLPSPGVGTAAAAPVVPSRTTEGTLLHSEEDYGMWLAQRQKMSQPGSEASFVQLQHQPRSQLQPQPQPSSLGVAP</sequence>
<evidence type="ECO:0000313" key="3">
    <source>
        <dbReference type="Proteomes" id="UP000747110"/>
    </source>
</evidence>
<feature type="region of interest" description="Disordered" evidence="1">
    <location>
        <begin position="191"/>
        <end position="214"/>
    </location>
</feature>
<protein>
    <submittedName>
        <fullName evidence="2">Uncharacterized protein</fullName>
    </submittedName>
</protein>
<gene>
    <name evidence="2" type="ORF">Vretifemale_13416</name>
</gene>
<feature type="non-terminal residue" evidence="2">
    <location>
        <position position="1"/>
    </location>
</feature>
<feature type="region of interest" description="Disordered" evidence="1">
    <location>
        <begin position="231"/>
        <end position="270"/>
    </location>
</feature>
<keyword evidence="3" id="KW-1185">Reference proteome</keyword>
<accession>A0A8J4CN27</accession>
<organism evidence="2 3">
    <name type="scientific">Volvox reticuliferus</name>
    <dbReference type="NCBI Taxonomy" id="1737510"/>
    <lineage>
        <taxon>Eukaryota</taxon>
        <taxon>Viridiplantae</taxon>
        <taxon>Chlorophyta</taxon>
        <taxon>core chlorophytes</taxon>
        <taxon>Chlorophyceae</taxon>
        <taxon>CS clade</taxon>
        <taxon>Chlamydomonadales</taxon>
        <taxon>Volvocaceae</taxon>
        <taxon>Volvox</taxon>
    </lineage>
</organism>
<proteinExistence type="predicted"/>
<feature type="compositionally biased region" description="Low complexity" evidence="1">
    <location>
        <begin position="200"/>
        <end position="213"/>
    </location>
</feature>
<feature type="compositionally biased region" description="Low complexity" evidence="1">
    <location>
        <begin position="248"/>
        <end position="270"/>
    </location>
</feature>
<feature type="region of interest" description="Disordered" evidence="1">
    <location>
        <begin position="29"/>
        <end position="57"/>
    </location>
</feature>
<evidence type="ECO:0000256" key="1">
    <source>
        <dbReference type="SAM" id="MobiDB-lite"/>
    </source>
</evidence>
<feature type="region of interest" description="Disordered" evidence="1">
    <location>
        <begin position="1"/>
        <end position="20"/>
    </location>
</feature>
<evidence type="ECO:0000313" key="2">
    <source>
        <dbReference type="EMBL" id="GIL84898.1"/>
    </source>
</evidence>
<dbReference type="Proteomes" id="UP000747110">
    <property type="component" value="Unassembled WGS sequence"/>
</dbReference>
<name>A0A8J4CN27_9CHLO</name>
<dbReference type="AlphaFoldDB" id="A0A8J4CN27"/>
<reference evidence="2" key="1">
    <citation type="journal article" date="2021" name="Proc. Natl. Acad. Sci. U.S.A.">
        <title>Three genomes in the algal genus Volvox reveal the fate of a haploid sex-determining region after a transition to homothallism.</title>
        <authorList>
            <person name="Yamamoto K."/>
            <person name="Hamaji T."/>
            <person name="Kawai-Toyooka H."/>
            <person name="Matsuzaki R."/>
            <person name="Takahashi F."/>
            <person name="Nishimura Y."/>
            <person name="Kawachi M."/>
            <person name="Noguchi H."/>
            <person name="Minakuchi Y."/>
            <person name="Umen J.G."/>
            <person name="Toyoda A."/>
            <person name="Nozaki H."/>
        </authorList>
    </citation>
    <scope>NUCLEOTIDE SEQUENCE</scope>
    <source>
        <strain evidence="2">NIES-3786</strain>
    </source>
</reference>
<feature type="non-terminal residue" evidence="2">
    <location>
        <position position="270"/>
    </location>
</feature>
<feature type="compositionally biased region" description="Gly residues" evidence="1">
    <location>
        <begin position="29"/>
        <end position="39"/>
    </location>
</feature>
<feature type="compositionally biased region" description="Polar residues" evidence="1">
    <location>
        <begin position="235"/>
        <end position="247"/>
    </location>
</feature>